<evidence type="ECO:0000256" key="2">
    <source>
        <dbReference type="ARBA" id="ARBA00015110"/>
    </source>
</evidence>
<feature type="compositionally biased region" description="Basic and acidic residues" evidence="8">
    <location>
        <begin position="515"/>
        <end position="607"/>
    </location>
</feature>
<dbReference type="EMBL" id="CP086715">
    <property type="protein sequence ID" value="WOO79589.1"/>
    <property type="molecule type" value="Genomic_DNA"/>
</dbReference>
<dbReference type="PANTHER" id="PTHR46006:SF6">
    <property type="entry name" value="INTERSECTIN-2 ISOFORM X1"/>
    <property type="match status" value="1"/>
</dbReference>
<evidence type="ECO:0000256" key="6">
    <source>
        <dbReference type="PROSITE-ProRule" id="PRU00192"/>
    </source>
</evidence>
<evidence type="ECO:0000256" key="3">
    <source>
        <dbReference type="ARBA" id="ARBA00020728"/>
    </source>
</evidence>
<dbReference type="Pfam" id="PF00621">
    <property type="entry name" value="RhoGEF"/>
    <property type="match status" value="1"/>
</dbReference>
<dbReference type="PRINTS" id="PR00499">
    <property type="entry name" value="P67PHOX"/>
</dbReference>
<feature type="compositionally biased region" description="Basic and acidic residues" evidence="8">
    <location>
        <begin position="356"/>
        <end position="365"/>
    </location>
</feature>
<evidence type="ECO:0000256" key="1">
    <source>
        <dbReference type="ARBA" id="ARBA00004496"/>
    </source>
</evidence>
<feature type="domain" description="EF-hand" evidence="12">
    <location>
        <begin position="228"/>
        <end position="263"/>
    </location>
</feature>
<dbReference type="SMART" id="SM00027">
    <property type="entry name" value="EH"/>
    <property type="match status" value="1"/>
</dbReference>
<dbReference type="GO" id="GO:0035556">
    <property type="term" value="P:intracellular signal transduction"/>
    <property type="evidence" value="ECO:0007669"/>
    <property type="project" value="InterPro"/>
</dbReference>
<dbReference type="Gene3D" id="1.20.900.10">
    <property type="entry name" value="Dbl homology (DH) domain"/>
    <property type="match status" value="1"/>
</dbReference>
<name>A0AAF1BKG4_9TREE</name>
<feature type="region of interest" description="Disordered" evidence="8">
    <location>
        <begin position="402"/>
        <end position="459"/>
    </location>
</feature>
<feature type="domain" description="DH" evidence="10">
    <location>
        <begin position="1654"/>
        <end position="1836"/>
    </location>
</feature>
<feature type="compositionally biased region" description="Basic and acidic residues" evidence="8">
    <location>
        <begin position="681"/>
        <end position="711"/>
    </location>
</feature>
<gene>
    <name evidence="14" type="primary">pan1</name>
    <name evidence="14" type="ORF">LOC62_02G003115</name>
</gene>
<proteinExistence type="predicted"/>
<dbReference type="PROSITE" id="PS00741">
    <property type="entry name" value="DH_1"/>
    <property type="match status" value="1"/>
</dbReference>
<dbReference type="InterPro" id="IPR001331">
    <property type="entry name" value="GDS_CDC24_CS"/>
</dbReference>
<dbReference type="SUPFAM" id="SSF50044">
    <property type="entry name" value="SH3-domain"/>
    <property type="match status" value="2"/>
</dbReference>
<dbReference type="CDD" id="cd00052">
    <property type="entry name" value="EH"/>
    <property type="match status" value="1"/>
</dbReference>
<feature type="compositionally biased region" description="Low complexity" evidence="8">
    <location>
        <begin position="618"/>
        <end position="645"/>
    </location>
</feature>
<dbReference type="GO" id="GO:0005085">
    <property type="term" value="F:guanyl-nucleotide exchange factor activity"/>
    <property type="evidence" value="ECO:0007669"/>
    <property type="project" value="InterPro"/>
</dbReference>
<dbReference type="SMART" id="SM00325">
    <property type="entry name" value="RhoGEF"/>
    <property type="match status" value="1"/>
</dbReference>
<feature type="compositionally biased region" description="Basic and acidic residues" evidence="8">
    <location>
        <begin position="431"/>
        <end position="459"/>
    </location>
</feature>
<feature type="compositionally biased region" description="Low complexity" evidence="8">
    <location>
        <begin position="875"/>
        <end position="884"/>
    </location>
</feature>
<feature type="compositionally biased region" description="Basic and acidic residues" evidence="8">
    <location>
        <begin position="1132"/>
        <end position="1141"/>
    </location>
</feature>
<evidence type="ECO:0000313" key="14">
    <source>
        <dbReference type="EMBL" id="WOO79589.1"/>
    </source>
</evidence>
<feature type="region of interest" description="Disordered" evidence="8">
    <location>
        <begin position="1316"/>
        <end position="1338"/>
    </location>
</feature>
<dbReference type="GO" id="GO:0035025">
    <property type="term" value="P:positive regulation of Rho protein signal transduction"/>
    <property type="evidence" value="ECO:0007669"/>
    <property type="project" value="TreeGrafter"/>
</dbReference>
<feature type="compositionally biased region" description="Pro residues" evidence="8">
    <location>
        <begin position="1079"/>
        <end position="1088"/>
    </location>
</feature>
<feature type="compositionally biased region" description="Low complexity" evidence="8">
    <location>
        <begin position="714"/>
        <end position="730"/>
    </location>
</feature>
<dbReference type="InterPro" id="IPR002048">
    <property type="entry name" value="EF_hand_dom"/>
</dbReference>
<evidence type="ECO:0000313" key="15">
    <source>
        <dbReference type="Proteomes" id="UP000827549"/>
    </source>
</evidence>
<dbReference type="SMART" id="SM00233">
    <property type="entry name" value="PH"/>
    <property type="match status" value="1"/>
</dbReference>
<feature type="compositionally biased region" description="Basic and acidic residues" evidence="8">
    <location>
        <begin position="1434"/>
        <end position="1453"/>
    </location>
</feature>
<dbReference type="RefSeq" id="XP_062625621.1">
    <property type="nucleotide sequence ID" value="XM_062769637.1"/>
</dbReference>
<feature type="compositionally biased region" description="Basic and acidic residues" evidence="8">
    <location>
        <begin position="790"/>
        <end position="837"/>
    </location>
</feature>
<feature type="compositionally biased region" description="Pro residues" evidence="8">
    <location>
        <begin position="2062"/>
        <end position="2074"/>
    </location>
</feature>
<feature type="compositionally biased region" description="Pro residues" evidence="8">
    <location>
        <begin position="758"/>
        <end position="778"/>
    </location>
</feature>
<keyword evidence="7" id="KW-0175">Coiled coil</keyword>
<feature type="compositionally biased region" description="Pro residues" evidence="8">
    <location>
        <begin position="845"/>
        <end position="856"/>
    </location>
</feature>
<dbReference type="InterPro" id="IPR036028">
    <property type="entry name" value="SH3-like_dom_sf"/>
</dbReference>
<dbReference type="GO" id="GO:0003779">
    <property type="term" value="F:actin binding"/>
    <property type="evidence" value="ECO:0007669"/>
    <property type="project" value="InterPro"/>
</dbReference>
<feature type="compositionally biased region" description="Polar residues" evidence="8">
    <location>
        <begin position="990"/>
        <end position="1002"/>
    </location>
</feature>
<evidence type="ECO:0000259" key="13">
    <source>
        <dbReference type="PROSITE" id="PS51082"/>
    </source>
</evidence>
<feature type="compositionally biased region" description="Polar residues" evidence="8">
    <location>
        <begin position="1"/>
        <end position="12"/>
    </location>
</feature>
<feature type="compositionally biased region" description="Low complexity" evidence="8">
    <location>
        <begin position="19"/>
        <end position="31"/>
    </location>
</feature>
<dbReference type="SUPFAM" id="SSF50729">
    <property type="entry name" value="PH domain-like"/>
    <property type="match status" value="1"/>
</dbReference>
<dbReference type="GO" id="GO:0005737">
    <property type="term" value="C:cytoplasm"/>
    <property type="evidence" value="ECO:0007669"/>
    <property type="project" value="UniProtKB-SubCell"/>
</dbReference>
<feature type="domain" description="SH3" evidence="9">
    <location>
        <begin position="1230"/>
        <end position="1289"/>
    </location>
</feature>
<keyword evidence="15" id="KW-1185">Reference proteome</keyword>
<feature type="compositionally biased region" description="Basic and acidic residues" evidence="8">
    <location>
        <begin position="471"/>
        <end position="507"/>
    </location>
</feature>
<feature type="compositionally biased region" description="Gly residues" evidence="8">
    <location>
        <begin position="1022"/>
        <end position="1032"/>
    </location>
</feature>
<accession>A0AAF1BKG4</accession>
<feature type="compositionally biased region" description="Pro residues" evidence="8">
    <location>
        <begin position="731"/>
        <end position="751"/>
    </location>
</feature>
<feature type="compositionally biased region" description="Low complexity" evidence="8">
    <location>
        <begin position="1008"/>
        <end position="1021"/>
    </location>
</feature>
<dbReference type="SMART" id="SM00054">
    <property type="entry name" value="EFh"/>
    <property type="match status" value="2"/>
</dbReference>
<dbReference type="InterPro" id="IPR011992">
    <property type="entry name" value="EF-hand-dom_pair"/>
</dbReference>
<evidence type="ECO:0000256" key="7">
    <source>
        <dbReference type="SAM" id="Coils"/>
    </source>
</evidence>
<dbReference type="Pfam" id="PF12763">
    <property type="entry name" value="EH"/>
    <property type="match status" value="1"/>
</dbReference>
<dbReference type="PROSITE" id="PS50002">
    <property type="entry name" value="SH3"/>
    <property type="match status" value="1"/>
</dbReference>
<dbReference type="Pfam" id="PF14604">
    <property type="entry name" value="SH3_9"/>
    <property type="match status" value="1"/>
</dbReference>
<dbReference type="PROSITE" id="PS50222">
    <property type="entry name" value="EF_HAND_2"/>
    <property type="match status" value="2"/>
</dbReference>
<dbReference type="GeneID" id="87806361"/>
<evidence type="ECO:0000259" key="10">
    <source>
        <dbReference type="PROSITE" id="PS50010"/>
    </source>
</evidence>
<feature type="region of interest" description="Disordered" evidence="8">
    <location>
        <begin position="333"/>
        <end position="379"/>
    </location>
</feature>
<dbReference type="InterPro" id="IPR000219">
    <property type="entry name" value="DH_dom"/>
</dbReference>
<feature type="domain" description="EF-hand" evidence="12">
    <location>
        <begin position="265"/>
        <end position="297"/>
    </location>
</feature>
<dbReference type="InterPro" id="IPR003124">
    <property type="entry name" value="WH2_dom"/>
</dbReference>
<evidence type="ECO:0000256" key="4">
    <source>
        <dbReference type="ARBA" id="ARBA00022443"/>
    </source>
</evidence>
<dbReference type="SMART" id="SM00326">
    <property type="entry name" value="SH3"/>
    <property type="match status" value="2"/>
</dbReference>
<dbReference type="InterPro" id="IPR001849">
    <property type="entry name" value="PH_domain"/>
</dbReference>
<feature type="domain" description="EH" evidence="11">
    <location>
        <begin position="229"/>
        <end position="318"/>
    </location>
</feature>
<organism evidence="14 15">
    <name type="scientific">Vanrija pseudolonga</name>
    <dbReference type="NCBI Taxonomy" id="143232"/>
    <lineage>
        <taxon>Eukaryota</taxon>
        <taxon>Fungi</taxon>
        <taxon>Dikarya</taxon>
        <taxon>Basidiomycota</taxon>
        <taxon>Agaricomycotina</taxon>
        <taxon>Tremellomycetes</taxon>
        <taxon>Trichosporonales</taxon>
        <taxon>Trichosporonaceae</taxon>
        <taxon>Vanrija</taxon>
    </lineage>
</organism>
<feature type="compositionally biased region" description="Acidic residues" evidence="8">
    <location>
        <begin position="421"/>
        <end position="430"/>
    </location>
</feature>
<dbReference type="GO" id="GO:0005509">
    <property type="term" value="F:calcium ion binding"/>
    <property type="evidence" value="ECO:0007669"/>
    <property type="project" value="InterPro"/>
</dbReference>
<feature type="compositionally biased region" description="Pro residues" evidence="8">
    <location>
        <begin position="925"/>
        <end position="940"/>
    </location>
</feature>
<feature type="region of interest" description="Disordered" evidence="8">
    <location>
        <begin position="1"/>
        <end position="70"/>
    </location>
</feature>
<evidence type="ECO:0000259" key="11">
    <source>
        <dbReference type="PROSITE" id="PS50031"/>
    </source>
</evidence>
<feature type="region of interest" description="Disordered" evidence="8">
    <location>
        <begin position="1611"/>
        <end position="1635"/>
    </location>
</feature>
<reference evidence="14" key="1">
    <citation type="submission" date="2023-10" db="EMBL/GenBank/DDBJ databases">
        <authorList>
            <person name="Noh H."/>
        </authorList>
    </citation>
    <scope>NUCLEOTIDE SEQUENCE</scope>
    <source>
        <strain evidence="14">DUCC4014</strain>
    </source>
</reference>
<dbReference type="InterPro" id="IPR001452">
    <property type="entry name" value="SH3_domain"/>
</dbReference>
<dbReference type="Pfam" id="PF02205">
    <property type="entry name" value="WH2"/>
    <property type="match status" value="1"/>
</dbReference>
<comment type="subcellular location">
    <subcellularLocation>
        <location evidence="1">Cytoplasm</location>
    </subcellularLocation>
</comment>
<dbReference type="Gene3D" id="2.30.29.30">
    <property type="entry name" value="Pleckstrin-homology domain (PH domain)/Phosphotyrosine-binding domain (PTB)"/>
    <property type="match status" value="1"/>
</dbReference>
<feature type="region of interest" description="Disordered" evidence="8">
    <location>
        <begin position="1378"/>
        <end position="1509"/>
    </location>
</feature>
<dbReference type="InterPro" id="IPR000261">
    <property type="entry name" value="EH_dom"/>
</dbReference>
<keyword evidence="4 6" id="KW-0728">SH3 domain</keyword>
<sequence length="2106" mass="228209">MQPNQWQQQQFGYTGGAPQGYQGYGQQQQPAFLSTQPTGYPGAAQAQPQRPMATGYAPQQQFGAQPTGAASLGVPGAGGAGGSYAFLNAPPPAGSFGARGSLSAQGGLAPQITGFPGGGASGLLPQQTGYPGAGSGLLSQPTGLGGGLLAQPTGYGALRAQPTGLPHDPRLQAMMQTFMPSNLSQPYSSAGVPQFSQAQQQPLQQTFQSLLQNPAANTPKIPWVLTRQEKKDYDQIFRAWDTKGDGFISGEMAQEVFGQAGLGQEDLMKIWNLADGDNRGKLNLPEFHVAMGLIYRALNGNPIPDVLPEELKPASMKDIDSTVNFMKDLLKHESNTRSDNSSPVYGGTPASAAGSKDAKVYKHNDQTTGTYRSSSRHLDRKAVRYAGEESGAEISDLRRQLQNASDSLDASSKEQSRKTEEDEEIETEIEDVSRRVRRINEDLEYVSKGRRTQDKDEEKRKLERELLFLMHEKLPELERRQQRREEEKRMEERAGVRARDRRNDTHGRYGGGGSGRDDDRDWLRGSYDRDPRDRSRDRSRDRHDYDYDRRGSQSRDHDRYDRERDNRDRDRDYDRDYDRRRGGDDDRRRGSYDDRDRRDREVHDLAKPRAPPSPPKTASPAPEAPKAAPAPAKAPSKPAAKPWAKMTAEERAAEARRRVAERQAALGIAPAEDASAADDTVEVRLARERKEAEEKAKAADKEQEAREEARRQRLAAVTGGDDAAPAGAPAAPAPPAPPAVKTPAKKPPPVAPVRKGHAPPPAPSPRAAPPAPAPPKAPVPAVQVEDSEEAELRAAEEARKKRLAERREQLKRQQEEEEEELRREEEDLARRRAERSAKVASPVAADPPLPPFPTSPSAPTHSTGSHNPFHRKTTADGATPTTPATGGGFNPFFRPGQTTGPAAVAAPAQRSVEPPTASEAAPAVFVPPPPPPPPPAPPAPARVNSAPPPDDDWDVIQEKHQEESDSSDDEYANSRHKRGALASALFGNILPSSKPTSRSNSADPEATSPSSAKPPAAALAKLGGGSAGGGGMSALLSSIQGGARLRHTETVDRSAPVGAGGVVGGDAAPPAHINAGAPVAPPSPPPAPHAAVDEDDFEARNAKRQSTDWYGSLAADSSHPAAQHMEQLSLEPTREEDERVVDSPVGGAPAEHAAAEPASDGPSLDDVDLGTTLRVRTLYDYATSFNGDLPFQENVVLEAHPAKDPHGPWWYATLPNGKAGWIPGSFVEKFTTTPARAVYDYAAGSPEELSLTEGDALLVIDQVDPDWWKVEKSGAVYIVPAAYVETIDAQAQTSGFSLPQGTSIPRIATPPLEKPALATPQEEPHTATNGQHDPMAAFPPLSVITSTIDETESAPPTATALSAKHLLATPTLESIVRPARSRTTSVSQYSVDSGGIDDGGESSDEDSVLSFWSSDDDSDREEEIFDTQGAQAAELEKARKEEEKKRREQERQKALAAAGLKIRREPPGIPVDAQRKAAATRRRRPAPAVPQRDKKPAASPSAVEKDLPHMPLTETPEIQVQDAYARYEQFLTEATKAPAPAPRPTSIVLPASRPTSVLEVSSPAPSTASKGSAFSGFLGRLGVGHAAVPERTTPKISGPIVSGPIGGGPISGPLTPGALTPSSEAPEPASDFGKTWGSLVDPSVLSTMTTQERKRQESIFEFIATESSYVRDLQLIVNVYYFKLMNILDEKSLTVIFANIEDILMFNSGFLSSLDDRQKACRLYIDTIGDILADNLINLDVYRPYCVNQDTAAKLLVQLRKQDAKLDAALTEIKANNPEVRGLELSSFLLQPMQRLTRYPLLLKQIAHYTQPDQDLEAVQRALASTERTVARINEDVREAESLDRLRVISEDLWVGGEGRIDLTEPTAFQGPRKLIKEASVAKAKSGRKLTMVLCTDVIILIEAGHLYRMPIPLFDVDIRAGKDDVSFGLGVGNNDVVRLRAPSNKERVEWIGVLSKARREAVDARRDAVAAMGGRPVSVSSDPRRPASVRSRSDSLQPRESWEHRRPVSGYGYEDQRRPSSGYGYEPPAAPPAAQRPRPVSTYEFRPELDRLPPQQTRTHTPPPPPRSPPPRSGPDYVTSYPGQRVYDEAHSYAGKGENMYNHEF</sequence>
<dbReference type="SUPFAM" id="SSF48065">
    <property type="entry name" value="DBL homology domain (DH-domain)"/>
    <property type="match status" value="1"/>
</dbReference>
<keyword evidence="5" id="KW-0963">Cytoplasm</keyword>
<dbReference type="InterPro" id="IPR035899">
    <property type="entry name" value="DBL_dom_sf"/>
</dbReference>
<dbReference type="PROSITE" id="PS50031">
    <property type="entry name" value="EH"/>
    <property type="match status" value="1"/>
</dbReference>
<evidence type="ECO:0000259" key="12">
    <source>
        <dbReference type="PROSITE" id="PS50222"/>
    </source>
</evidence>
<dbReference type="SUPFAM" id="SSF47473">
    <property type="entry name" value="EF-hand"/>
    <property type="match status" value="1"/>
</dbReference>
<dbReference type="Proteomes" id="UP000827549">
    <property type="component" value="Chromosome 2"/>
</dbReference>
<dbReference type="Gene3D" id="2.30.30.40">
    <property type="entry name" value="SH3 Domains"/>
    <property type="match status" value="2"/>
</dbReference>
<dbReference type="Gene3D" id="1.10.238.10">
    <property type="entry name" value="EF-hand"/>
    <property type="match status" value="1"/>
</dbReference>
<evidence type="ECO:0000256" key="8">
    <source>
        <dbReference type="SAM" id="MobiDB-lite"/>
    </source>
</evidence>
<feature type="region of interest" description="Disordered" evidence="8">
    <location>
        <begin position="117"/>
        <end position="138"/>
    </location>
</feature>
<dbReference type="PANTHER" id="PTHR46006">
    <property type="entry name" value="RHO GUANINE NUCLEOTIDE EXCHANGE FACTOR AT 64C, ISOFORM A"/>
    <property type="match status" value="1"/>
</dbReference>
<evidence type="ECO:0000259" key="9">
    <source>
        <dbReference type="PROSITE" id="PS50002"/>
    </source>
</evidence>
<protein>
    <recommendedName>
        <fullName evidence="2">Actin cytoskeleton-regulatory complex protein PAN1</fullName>
    </recommendedName>
    <alternativeName>
        <fullName evidence="3">Actin cytoskeleton-regulatory complex protein pan1</fullName>
    </alternativeName>
</protein>
<feature type="compositionally biased region" description="Low complexity" evidence="8">
    <location>
        <begin position="1148"/>
        <end position="1158"/>
    </location>
</feature>
<dbReference type="PROSITE" id="PS51082">
    <property type="entry name" value="WH2"/>
    <property type="match status" value="1"/>
</dbReference>
<dbReference type="InterPro" id="IPR051480">
    <property type="entry name" value="Endocytic_GEF_Adapter"/>
</dbReference>
<dbReference type="CDD" id="cd00174">
    <property type="entry name" value="SH3"/>
    <property type="match status" value="1"/>
</dbReference>
<feature type="domain" description="WH2" evidence="13">
    <location>
        <begin position="1031"/>
        <end position="1048"/>
    </location>
</feature>
<evidence type="ECO:0000256" key="5">
    <source>
        <dbReference type="ARBA" id="ARBA00022490"/>
    </source>
</evidence>
<feature type="compositionally biased region" description="Basic and acidic residues" evidence="8">
    <location>
        <begin position="647"/>
        <end position="661"/>
    </location>
</feature>
<feature type="coiled-coil region" evidence="7">
    <location>
        <begin position="1816"/>
        <end position="1843"/>
    </location>
</feature>
<feature type="compositionally biased region" description="Low complexity" evidence="8">
    <location>
        <begin position="1065"/>
        <end position="1078"/>
    </location>
</feature>
<feature type="compositionally biased region" description="Acidic residues" evidence="8">
    <location>
        <begin position="1414"/>
        <end position="1425"/>
    </location>
</feature>
<dbReference type="CDD" id="cd00160">
    <property type="entry name" value="RhoGEF"/>
    <property type="match status" value="1"/>
</dbReference>
<feature type="compositionally biased region" description="Acidic residues" evidence="8">
    <location>
        <begin position="1398"/>
        <end position="1407"/>
    </location>
</feature>
<feature type="region of interest" description="Disordered" evidence="8">
    <location>
        <begin position="1968"/>
        <end position="2083"/>
    </location>
</feature>
<feature type="region of interest" description="Disordered" evidence="8">
    <location>
        <begin position="471"/>
        <end position="1166"/>
    </location>
</feature>
<feature type="compositionally biased region" description="Basic and acidic residues" evidence="8">
    <location>
        <begin position="411"/>
        <end position="420"/>
    </location>
</feature>
<dbReference type="InterPro" id="IPR011993">
    <property type="entry name" value="PH-like_dom_sf"/>
</dbReference>
<dbReference type="PROSITE" id="PS50010">
    <property type="entry name" value="DH_2"/>
    <property type="match status" value="1"/>
</dbReference>